<dbReference type="InterPro" id="IPR001461">
    <property type="entry name" value="Aspartic_peptidase_A1"/>
</dbReference>
<dbReference type="Pfam" id="PF00026">
    <property type="entry name" value="Asp"/>
    <property type="match status" value="1"/>
</dbReference>
<accession>A0A319DGJ5</accession>
<evidence type="ECO:0000256" key="4">
    <source>
        <dbReference type="SAM" id="SignalP"/>
    </source>
</evidence>
<dbReference type="CDD" id="cd05471">
    <property type="entry name" value="pepsin_like"/>
    <property type="match status" value="1"/>
</dbReference>
<feature type="domain" description="Peptidase A1" evidence="5">
    <location>
        <begin position="61"/>
        <end position="377"/>
    </location>
</feature>
<reference evidence="6 7" key="1">
    <citation type="submission" date="2018-02" db="EMBL/GenBank/DDBJ databases">
        <title>The genomes of Aspergillus section Nigri reveals drivers in fungal speciation.</title>
        <authorList>
            <consortium name="DOE Joint Genome Institute"/>
            <person name="Vesth T.C."/>
            <person name="Nybo J."/>
            <person name="Theobald S."/>
            <person name="Brandl J."/>
            <person name="Frisvad J.C."/>
            <person name="Nielsen K.F."/>
            <person name="Lyhne E.K."/>
            <person name="Kogle M.E."/>
            <person name="Kuo A."/>
            <person name="Riley R."/>
            <person name="Clum A."/>
            <person name="Nolan M."/>
            <person name="Lipzen A."/>
            <person name="Salamov A."/>
            <person name="Henrissat B."/>
            <person name="Wiebenga A."/>
            <person name="De vries R.P."/>
            <person name="Grigoriev I.V."/>
            <person name="Mortensen U.H."/>
            <person name="Andersen M.R."/>
            <person name="Baker S.E."/>
        </authorList>
    </citation>
    <scope>NUCLEOTIDE SEQUENCE [LARGE SCALE GENOMIC DNA]</scope>
    <source>
        <strain evidence="6 7">CBS 707.79</strain>
    </source>
</reference>
<evidence type="ECO:0000313" key="7">
    <source>
        <dbReference type="Proteomes" id="UP000247810"/>
    </source>
</evidence>
<feature type="chain" id="PRO_5016276086" evidence="4">
    <location>
        <begin position="23"/>
        <end position="435"/>
    </location>
</feature>
<dbReference type="PANTHER" id="PTHR47966">
    <property type="entry name" value="BETA-SITE APP-CLEAVING ENZYME, ISOFORM A-RELATED"/>
    <property type="match status" value="1"/>
</dbReference>
<feature type="region of interest" description="Disordered" evidence="3">
    <location>
        <begin position="380"/>
        <end position="412"/>
    </location>
</feature>
<evidence type="ECO:0000256" key="2">
    <source>
        <dbReference type="ARBA" id="ARBA00022801"/>
    </source>
</evidence>
<evidence type="ECO:0000259" key="5">
    <source>
        <dbReference type="PROSITE" id="PS51767"/>
    </source>
</evidence>
<organism evidence="6 7">
    <name type="scientific">Aspergillus ellipticus CBS 707.79</name>
    <dbReference type="NCBI Taxonomy" id="1448320"/>
    <lineage>
        <taxon>Eukaryota</taxon>
        <taxon>Fungi</taxon>
        <taxon>Dikarya</taxon>
        <taxon>Ascomycota</taxon>
        <taxon>Pezizomycotina</taxon>
        <taxon>Eurotiomycetes</taxon>
        <taxon>Eurotiomycetidae</taxon>
        <taxon>Eurotiales</taxon>
        <taxon>Aspergillaceae</taxon>
        <taxon>Aspergillus</taxon>
        <taxon>Aspergillus subgen. Circumdati</taxon>
    </lineage>
</organism>
<comment type="similarity">
    <text evidence="1">Belongs to the peptidase A1 family.</text>
</comment>
<dbReference type="GO" id="GO:0004190">
    <property type="term" value="F:aspartic-type endopeptidase activity"/>
    <property type="evidence" value="ECO:0007669"/>
    <property type="project" value="InterPro"/>
</dbReference>
<dbReference type="InterPro" id="IPR021109">
    <property type="entry name" value="Peptidase_aspartic_dom_sf"/>
</dbReference>
<sequence length="435" mass="45129">MARIHQWLMLGSLGFLPCLASASPQHIPSHVNLVHRSDPRAKLFRRGKYSTETISESEGFWFGSFDVGSSKNLHMLIDTGSADVIVNQGFYETGSTSVSLNLTFDNSYGTTESDGSGTGSVTGTLYNDTVTFGSLTAAQTIGSANGSALIPGDGIVGFAGVEVAQFPNGAPPFFHSLCSQGQVASCRFALALGQNDTGIQVLGELDTSLFTGDLTTTSILQEWVFFADVALNNSIITSDIMIELDSGTATITGPVEEVLSIFEATSIQAVVQNTTDGVTVTGYFPCDSPPTLGFNIPSQANASAAAKSGSELVSHQSSIFNIEGEQWIAADNGNNNCTAILSGMTVASYPTLWVVGQPFFRGLYIDHSVANATVGLATAKTQSSTTGSGTPTPSRTPSRSASSTPSTLATSGGALGSPVPVSLVLLLAILGLFSC</sequence>
<dbReference type="SUPFAM" id="SSF50630">
    <property type="entry name" value="Acid proteases"/>
    <property type="match status" value="1"/>
</dbReference>
<protein>
    <submittedName>
        <fullName evidence="6">Acid protease</fullName>
    </submittedName>
</protein>
<feature type="signal peptide" evidence="4">
    <location>
        <begin position="1"/>
        <end position="22"/>
    </location>
</feature>
<dbReference type="Proteomes" id="UP000247810">
    <property type="component" value="Unassembled WGS sequence"/>
</dbReference>
<evidence type="ECO:0000256" key="1">
    <source>
        <dbReference type="ARBA" id="ARBA00007447"/>
    </source>
</evidence>
<keyword evidence="2" id="KW-0378">Hydrolase</keyword>
<dbReference type="PROSITE" id="PS51767">
    <property type="entry name" value="PEPTIDASE_A1"/>
    <property type="match status" value="1"/>
</dbReference>
<keyword evidence="4" id="KW-0732">Signal</keyword>
<name>A0A319DGJ5_9EURO</name>
<dbReference type="EMBL" id="KZ825836">
    <property type="protein sequence ID" value="PYH96565.1"/>
    <property type="molecule type" value="Genomic_DNA"/>
</dbReference>
<dbReference type="VEuPathDB" id="FungiDB:BO71DRAFT_482001"/>
<dbReference type="Gene3D" id="2.40.70.10">
    <property type="entry name" value="Acid Proteases"/>
    <property type="match status" value="2"/>
</dbReference>
<evidence type="ECO:0000256" key="3">
    <source>
        <dbReference type="SAM" id="MobiDB-lite"/>
    </source>
</evidence>
<dbReference type="GO" id="GO:0006508">
    <property type="term" value="P:proteolysis"/>
    <property type="evidence" value="ECO:0007669"/>
    <property type="project" value="UniProtKB-KW"/>
</dbReference>
<dbReference type="PANTHER" id="PTHR47966:SF57">
    <property type="entry name" value="PEPTIDASE A1 DOMAIN-CONTAINING PROTEIN"/>
    <property type="match status" value="1"/>
</dbReference>
<gene>
    <name evidence="6" type="ORF">BO71DRAFT_482001</name>
</gene>
<evidence type="ECO:0000313" key="6">
    <source>
        <dbReference type="EMBL" id="PYH96565.1"/>
    </source>
</evidence>
<dbReference type="InterPro" id="IPR033121">
    <property type="entry name" value="PEPTIDASE_A1"/>
</dbReference>
<proteinExistence type="inferred from homology"/>
<keyword evidence="7" id="KW-1185">Reference proteome</keyword>
<dbReference type="AlphaFoldDB" id="A0A319DGJ5"/>
<dbReference type="InterPro" id="IPR034164">
    <property type="entry name" value="Pepsin-like_dom"/>
</dbReference>
<dbReference type="STRING" id="1448320.A0A319DGJ5"/>
<keyword evidence="6" id="KW-0645">Protease</keyword>
<dbReference type="OrthoDB" id="15189at2759"/>